<dbReference type="SUPFAM" id="SSF52242">
    <property type="entry name" value="Cobalamin (vitamin B12)-binding domain"/>
    <property type="match status" value="1"/>
</dbReference>
<dbReference type="Gene3D" id="1.10.1660.10">
    <property type="match status" value="1"/>
</dbReference>
<evidence type="ECO:0000256" key="2">
    <source>
        <dbReference type="ARBA" id="ARBA00023125"/>
    </source>
</evidence>
<dbReference type="PANTHER" id="PTHR30204:SF67">
    <property type="entry name" value="HTH-TYPE TRANSCRIPTIONAL REGULATOR MLRA-RELATED"/>
    <property type="match status" value="1"/>
</dbReference>
<dbReference type="InterPro" id="IPR036594">
    <property type="entry name" value="Meth_synthase_dom"/>
</dbReference>
<dbReference type="Gene3D" id="1.10.1240.10">
    <property type="entry name" value="Methionine synthase domain"/>
    <property type="match status" value="1"/>
</dbReference>
<dbReference type="PROSITE" id="PS50937">
    <property type="entry name" value="HTH_MERR_2"/>
    <property type="match status" value="1"/>
</dbReference>
<gene>
    <name evidence="6" type="ORF">PTKU64_88560</name>
</gene>
<dbReference type="EMBL" id="AP024958">
    <property type="protein sequence ID" value="BCZ85181.1"/>
    <property type="molecule type" value="Genomic_DNA"/>
</dbReference>
<dbReference type="PANTHER" id="PTHR30204">
    <property type="entry name" value="REDOX-CYCLING DRUG-SENSING TRANSCRIPTIONAL ACTIVATOR SOXR"/>
    <property type="match status" value="1"/>
</dbReference>
<dbReference type="InterPro" id="IPR000551">
    <property type="entry name" value="MerR-type_HTH_dom"/>
</dbReference>
<dbReference type="InterPro" id="IPR036724">
    <property type="entry name" value="Cobalamin-bd_sf"/>
</dbReference>
<dbReference type="PROSITE" id="PS51332">
    <property type="entry name" value="B12_BINDING"/>
    <property type="match status" value="1"/>
</dbReference>
<dbReference type="SMART" id="SM00422">
    <property type="entry name" value="HTH_MERR"/>
    <property type="match status" value="1"/>
</dbReference>
<keyword evidence="1" id="KW-0805">Transcription regulation</keyword>
<dbReference type="InterPro" id="IPR006158">
    <property type="entry name" value="Cobalamin-bd"/>
</dbReference>
<dbReference type="Pfam" id="PF02310">
    <property type="entry name" value="B12-binding"/>
    <property type="match status" value="1"/>
</dbReference>
<proteinExistence type="predicted"/>
<accession>A0ABN6JW34</accession>
<name>A0ABN6JW34_9BURK</name>
<dbReference type="RefSeq" id="WP_229517364.1">
    <property type="nucleotide sequence ID" value="NZ_AP024958.1"/>
</dbReference>
<feature type="domain" description="HTH merR-type" evidence="4">
    <location>
        <begin position="8"/>
        <end position="77"/>
    </location>
</feature>
<reference evidence="6 7" key="1">
    <citation type="journal article" date="2022" name="Front. Microbiol.">
        <title>Identification and characterization of a novel class of self-sufficient cytochrome P450 hydroxylase involved in cyclohexanecarboxylate degradation in Paraburkholderia terrae strain KU-64.</title>
        <authorList>
            <person name="Yamamoto T."/>
            <person name="Hasegawa Y."/>
            <person name="Iwaki H."/>
        </authorList>
    </citation>
    <scope>NUCLEOTIDE SEQUENCE [LARGE SCALE GENOMIC DNA]</scope>
    <source>
        <strain evidence="6 7">KU-64</strain>
    </source>
</reference>
<keyword evidence="3" id="KW-0804">Transcription</keyword>
<dbReference type="CDD" id="cd02065">
    <property type="entry name" value="B12-binding_like"/>
    <property type="match status" value="1"/>
</dbReference>
<dbReference type="InterPro" id="IPR003759">
    <property type="entry name" value="Cbl-bd_cap"/>
</dbReference>
<evidence type="ECO:0000256" key="3">
    <source>
        <dbReference type="ARBA" id="ARBA00023163"/>
    </source>
</evidence>
<dbReference type="SUPFAM" id="SSF46955">
    <property type="entry name" value="Putative DNA-binding domain"/>
    <property type="match status" value="1"/>
</dbReference>
<dbReference type="Proteomes" id="UP001319874">
    <property type="component" value="Chromosome 4"/>
</dbReference>
<dbReference type="Pfam" id="PF13411">
    <property type="entry name" value="MerR_1"/>
    <property type="match status" value="1"/>
</dbReference>
<evidence type="ECO:0000313" key="6">
    <source>
        <dbReference type="EMBL" id="BCZ85181.1"/>
    </source>
</evidence>
<feature type="domain" description="B12-binding" evidence="5">
    <location>
        <begin position="177"/>
        <end position="304"/>
    </location>
</feature>
<organism evidence="6 7">
    <name type="scientific">Paraburkholderia terrae</name>
    <dbReference type="NCBI Taxonomy" id="311230"/>
    <lineage>
        <taxon>Bacteria</taxon>
        <taxon>Pseudomonadati</taxon>
        <taxon>Pseudomonadota</taxon>
        <taxon>Betaproteobacteria</taxon>
        <taxon>Burkholderiales</taxon>
        <taxon>Burkholderiaceae</taxon>
        <taxon>Paraburkholderia</taxon>
    </lineage>
</organism>
<evidence type="ECO:0000256" key="1">
    <source>
        <dbReference type="ARBA" id="ARBA00023015"/>
    </source>
</evidence>
<keyword evidence="7" id="KW-1185">Reference proteome</keyword>
<evidence type="ECO:0000313" key="7">
    <source>
        <dbReference type="Proteomes" id="UP001319874"/>
    </source>
</evidence>
<keyword evidence="2" id="KW-0238">DNA-binding</keyword>
<evidence type="ECO:0000259" key="4">
    <source>
        <dbReference type="PROSITE" id="PS50937"/>
    </source>
</evidence>
<dbReference type="InterPro" id="IPR009061">
    <property type="entry name" value="DNA-bd_dom_put_sf"/>
</dbReference>
<dbReference type="Gene3D" id="3.40.50.280">
    <property type="entry name" value="Cobalamin-binding domain"/>
    <property type="match status" value="1"/>
</dbReference>
<protein>
    <submittedName>
        <fullName evidence="6">Transcriptional regulator</fullName>
    </submittedName>
</protein>
<dbReference type="InterPro" id="IPR047057">
    <property type="entry name" value="MerR_fam"/>
</dbReference>
<dbReference type="Pfam" id="PF02607">
    <property type="entry name" value="B12-binding_2"/>
    <property type="match status" value="1"/>
</dbReference>
<sequence length="304" mass="33686">MSSLNDEHLPIRTICALTGINPMTLRTWERRYDLIRPARTASGHRLYTHRHVEQIRRVLALVERGVPISHVRDQIDAGRAPRSAGALMRGPWRGYLAGMVEACARFDEPELDRVYDDALTLYPIEQVTRQLLLPLLAHLGERWREAPGGIAEEHFFATYLRSKLGARLQRRAVYAEGPRLLAACAPGEKHELGLLLFAIEVQQAGMRAIVLGADMPFEELAGAARRARCEAVVISSSVEPAEGLIERSLRSLVKRVSVPVFFGGPTAVRHRQSIASTGSIPVGTDLADGVRLIAATLAERRRET</sequence>
<evidence type="ECO:0000259" key="5">
    <source>
        <dbReference type="PROSITE" id="PS51332"/>
    </source>
</evidence>